<proteinExistence type="predicted"/>
<dbReference type="PANTHER" id="PTHR43811:SF19">
    <property type="entry name" value="39 KDA FK506-BINDING NUCLEAR PROTEIN"/>
    <property type="match status" value="1"/>
</dbReference>
<evidence type="ECO:0000256" key="4">
    <source>
        <dbReference type="ARBA" id="ARBA00023235"/>
    </source>
</evidence>
<dbReference type="GO" id="GO:0003755">
    <property type="term" value="F:peptidyl-prolyl cis-trans isomerase activity"/>
    <property type="evidence" value="ECO:0007669"/>
    <property type="project" value="UniProtKB-KW"/>
</dbReference>
<dbReference type="EC" id="5.2.1.8" evidence="2"/>
<reference evidence="6" key="1">
    <citation type="submission" date="2020-05" db="EMBL/GenBank/DDBJ databases">
        <authorList>
            <person name="Chiriac C."/>
            <person name="Salcher M."/>
            <person name="Ghai R."/>
            <person name="Kavagutti S V."/>
        </authorList>
    </citation>
    <scope>NUCLEOTIDE SEQUENCE</scope>
</reference>
<dbReference type="AlphaFoldDB" id="A0A6J7RA02"/>
<comment type="catalytic activity">
    <reaction evidence="1">
        <text>[protein]-peptidylproline (omega=180) = [protein]-peptidylproline (omega=0)</text>
        <dbReference type="Rhea" id="RHEA:16237"/>
        <dbReference type="Rhea" id="RHEA-COMP:10747"/>
        <dbReference type="Rhea" id="RHEA-COMP:10748"/>
        <dbReference type="ChEBI" id="CHEBI:83833"/>
        <dbReference type="ChEBI" id="CHEBI:83834"/>
        <dbReference type="EC" id="5.2.1.8"/>
    </reaction>
</comment>
<dbReference type="PROSITE" id="PS50059">
    <property type="entry name" value="FKBP_PPIASE"/>
    <property type="match status" value="1"/>
</dbReference>
<sequence length="184" mass="18328">MTQSNGTWKRLVVAGLIAAMVSTVGIASCAGGSPKADPTTTSTTTAQAQSAAGKPCVAVSDALPQGSPLVPIEVGPAPTTLLIKDLVVGTGPAAVATSSVTVDYIGVSCSTGKIFDSSYASGEPVTFGLNQVIQGWSQGLLGMQAGGTRLLGIPAALAYGDNPPTPAIAPGETLWFVVQLKSIT</sequence>
<evidence type="ECO:0000313" key="6">
    <source>
        <dbReference type="EMBL" id="CAB5025645.1"/>
    </source>
</evidence>
<dbReference type="Gene3D" id="3.10.50.40">
    <property type="match status" value="1"/>
</dbReference>
<dbReference type="InterPro" id="IPR001179">
    <property type="entry name" value="PPIase_FKBP_dom"/>
</dbReference>
<organism evidence="6">
    <name type="scientific">freshwater metagenome</name>
    <dbReference type="NCBI Taxonomy" id="449393"/>
    <lineage>
        <taxon>unclassified sequences</taxon>
        <taxon>metagenomes</taxon>
        <taxon>ecological metagenomes</taxon>
    </lineage>
</organism>
<dbReference type="InterPro" id="IPR046357">
    <property type="entry name" value="PPIase_dom_sf"/>
</dbReference>
<evidence type="ECO:0000256" key="1">
    <source>
        <dbReference type="ARBA" id="ARBA00000971"/>
    </source>
</evidence>
<dbReference type="PANTHER" id="PTHR43811">
    <property type="entry name" value="FKBP-TYPE PEPTIDYL-PROLYL CIS-TRANS ISOMERASE FKPA"/>
    <property type="match status" value="1"/>
</dbReference>
<gene>
    <name evidence="6" type="ORF">UFOPK4071_01487</name>
</gene>
<feature type="domain" description="PPIase FKBP-type" evidence="5">
    <location>
        <begin position="97"/>
        <end position="184"/>
    </location>
</feature>
<dbReference type="SUPFAM" id="SSF54534">
    <property type="entry name" value="FKBP-like"/>
    <property type="match status" value="1"/>
</dbReference>
<evidence type="ECO:0000259" key="5">
    <source>
        <dbReference type="PROSITE" id="PS50059"/>
    </source>
</evidence>
<protein>
    <recommendedName>
        <fullName evidence="2">peptidylprolyl isomerase</fullName>
        <ecNumber evidence="2">5.2.1.8</ecNumber>
    </recommendedName>
</protein>
<dbReference type="EMBL" id="CAFBPF010000246">
    <property type="protein sequence ID" value="CAB5025645.1"/>
    <property type="molecule type" value="Genomic_DNA"/>
</dbReference>
<name>A0A6J7RA02_9ZZZZ</name>
<dbReference type="Pfam" id="PF00254">
    <property type="entry name" value="FKBP_C"/>
    <property type="match status" value="1"/>
</dbReference>
<keyword evidence="4" id="KW-0413">Isomerase</keyword>
<accession>A0A6J7RA02</accession>
<keyword evidence="3" id="KW-0697">Rotamase</keyword>
<evidence type="ECO:0000256" key="2">
    <source>
        <dbReference type="ARBA" id="ARBA00013194"/>
    </source>
</evidence>
<evidence type="ECO:0000256" key="3">
    <source>
        <dbReference type="ARBA" id="ARBA00023110"/>
    </source>
</evidence>